<accession>Q0E609</accession>
<dbReference type="Proteomes" id="UP000002089">
    <property type="component" value="Segment"/>
</dbReference>
<dbReference type="InterPro" id="IPR019799">
    <property type="entry name" value="Glyco_hydro_22_CS"/>
</dbReference>
<organism evidence="2 3">
    <name type="scientific">Pseudomonas phage LKA1</name>
    <dbReference type="NCBI Taxonomy" id="386793"/>
    <lineage>
        <taxon>Viruses</taxon>
        <taxon>Duplodnaviria</taxon>
        <taxon>Heunggongvirae</taxon>
        <taxon>Uroviricota</taxon>
        <taxon>Caudoviricetes</taxon>
        <taxon>Autographivirales</taxon>
        <taxon>Autoscriptoviridae</taxon>
        <taxon>Stubburvirus</taxon>
        <taxon>Stubburvirus LKA1</taxon>
    </lineage>
</organism>
<dbReference type="PROSITE" id="PS00128">
    <property type="entry name" value="GLYCOSYL_HYDROL_F22_1"/>
    <property type="match status" value="1"/>
</dbReference>
<dbReference type="EMBL" id="AM265639">
    <property type="protein sequence ID" value="CAK24973.1"/>
    <property type="molecule type" value="Genomic_DNA"/>
</dbReference>
<feature type="domain" description="Glycosyl hydrolases family 22 (GH22)" evidence="1">
    <location>
        <begin position="28"/>
        <end position="46"/>
    </location>
</feature>
<keyword evidence="3" id="KW-1185">Reference proteome</keyword>
<protein>
    <recommendedName>
        <fullName evidence="1">Glycosyl hydrolases family 22 (GH22) domain-containing protein</fullName>
    </recommendedName>
</protein>
<sequence>MHNVQEIFRTVIDHKHYAVSTERSEFMCCALCFALMAHDISPDEFCAARRAVDEYLDELGAPQGGLMYHALQRIGACPEDMSASVWAPEDGKAFYYNWDERPRRGK</sequence>
<dbReference type="KEGG" id="vg:5687501"/>
<dbReference type="RefSeq" id="YP_001522846.1">
    <property type="nucleotide sequence ID" value="NC_009936.1"/>
</dbReference>
<proteinExistence type="predicted"/>
<evidence type="ECO:0000313" key="3">
    <source>
        <dbReference type="Proteomes" id="UP000002089"/>
    </source>
</evidence>
<evidence type="ECO:0000259" key="1">
    <source>
        <dbReference type="PROSITE" id="PS00128"/>
    </source>
</evidence>
<dbReference type="GeneID" id="5687501"/>
<name>Q0E609_9CAUD</name>
<evidence type="ECO:0000313" key="2">
    <source>
        <dbReference type="EMBL" id="CAK24973.1"/>
    </source>
</evidence>
<reference evidence="2 3" key="1">
    <citation type="journal article" date="2006" name="J. Bacteriol.">
        <title>Genomic analysis of Pseudomonas aeruginosa phages LKD16 and LKA1: establishment of the phiKMV subgroup within the T7 supergroup.</title>
        <authorList>
            <person name="Ceyssens P.J."/>
            <person name="Lavigne R."/>
            <person name="Mattheus W."/>
            <person name="Chibeu A."/>
            <person name="Hertveldt K."/>
            <person name="Mast J."/>
            <person name="Robben J."/>
            <person name="Volckaert G."/>
        </authorList>
    </citation>
    <scope>NUCLEOTIDE SEQUENCE</scope>
</reference>